<keyword evidence="5" id="KW-1185">Reference proteome</keyword>
<dbReference type="OrthoDB" id="1342666at2"/>
<gene>
    <name evidence="4" type="ORF">C8N25_104118</name>
</gene>
<evidence type="ECO:0000256" key="1">
    <source>
        <dbReference type="ARBA" id="ARBA00022679"/>
    </source>
</evidence>
<dbReference type="Pfam" id="PF00583">
    <property type="entry name" value="Acetyltransf_1"/>
    <property type="match status" value="1"/>
</dbReference>
<protein>
    <submittedName>
        <fullName evidence="4">Acetyltransferase (GNAT) family protein</fullName>
    </submittedName>
</protein>
<dbReference type="GO" id="GO:0016747">
    <property type="term" value="F:acyltransferase activity, transferring groups other than amino-acyl groups"/>
    <property type="evidence" value="ECO:0007669"/>
    <property type="project" value="InterPro"/>
</dbReference>
<sequence>MVYIFSESPLEISDSSIQLVDTKVTYSKAISNPIETSSDIRTYTGEMNEQLLKLAFESGVYSRFKSDTRLRQNEFQKLYEIWVKKAWESNAILEVPELRGMVSFSMEEKSASIGLIAVDKDSQGKGWGKKLMKAAEAYAAIRGSDQITVVTQEGNFPACRLYESLGYQLVEKVYVYHYWAGNQID</sequence>
<dbReference type="EMBL" id="QUNF01000004">
    <property type="protein sequence ID" value="REG91504.1"/>
    <property type="molecule type" value="Genomic_DNA"/>
</dbReference>
<keyword evidence="1 4" id="KW-0808">Transferase</keyword>
<dbReference type="SUPFAM" id="SSF55729">
    <property type="entry name" value="Acyl-CoA N-acyltransferases (Nat)"/>
    <property type="match status" value="1"/>
</dbReference>
<dbReference type="InterPro" id="IPR050680">
    <property type="entry name" value="YpeA/RimI_acetyltransf"/>
</dbReference>
<dbReference type="PROSITE" id="PS51186">
    <property type="entry name" value="GNAT"/>
    <property type="match status" value="1"/>
</dbReference>
<proteinExistence type="predicted"/>
<evidence type="ECO:0000259" key="3">
    <source>
        <dbReference type="PROSITE" id="PS51186"/>
    </source>
</evidence>
<dbReference type="InterPro" id="IPR016181">
    <property type="entry name" value="Acyl_CoA_acyltransferase"/>
</dbReference>
<dbReference type="Proteomes" id="UP000256405">
    <property type="component" value="Unassembled WGS sequence"/>
</dbReference>
<reference evidence="4 5" key="1">
    <citation type="submission" date="2018-08" db="EMBL/GenBank/DDBJ databases">
        <title>Genomic Encyclopedia of Archaeal and Bacterial Type Strains, Phase II (KMG-II): from individual species to whole genera.</title>
        <authorList>
            <person name="Goeker M."/>
        </authorList>
    </citation>
    <scope>NUCLEOTIDE SEQUENCE [LARGE SCALE GENOMIC DNA]</scope>
    <source>
        <strain evidence="4 5">DSM 15986</strain>
    </source>
</reference>
<evidence type="ECO:0000256" key="2">
    <source>
        <dbReference type="ARBA" id="ARBA00023315"/>
    </source>
</evidence>
<accession>A0A3E0DZI9</accession>
<keyword evidence="2" id="KW-0012">Acyltransferase</keyword>
<name>A0A3E0DZI9_9BACT</name>
<dbReference type="Gene3D" id="3.40.630.30">
    <property type="match status" value="1"/>
</dbReference>
<evidence type="ECO:0000313" key="5">
    <source>
        <dbReference type="Proteomes" id="UP000256405"/>
    </source>
</evidence>
<organism evidence="4 5">
    <name type="scientific">Algoriphagus antarcticus</name>
    <dbReference type="NCBI Taxonomy" id="238540"/>
    <lineage>
        <taxon>Bacteria</taxon>
        <taxon>Pseudomonadati</taxon>
        <taxon>Bacteroidota</taxon>
        <taxon>Cytophagia</taxon>
        <taxon>Cytophagales</taxon>
        <taxon>Cyclobacteriaceae</taxon>
        <taxon>Algoriphagus</taxon>
    </lineage>
</organism>
<dbReference type="CDD" id="cd04301">
    <property type="entry name" value="NAT_SF"/>
    <property type="match status" value="1"/>
</dbReference>
<evidence type="ECO:0000313" key="4">
    <source>
        <dbReference type="EMBL" id="REG91504.1"/>
    </source>
</evidence>
<dbReference type="RefSeq" id="WP_086540679.1">
    <property type="nucleotide sequence ID" value="NZ_MSSW01000010.1"/>
</dbReference>
<dbReference type="InterPro" id="IPR000182">
    <property type="entry name" value="GNAT_dom"/>
</dbReference>
<comment type="caution">
    <text evidence="4">The sequence shown here is derived from an EMBL/GenBank/DDBJ whole genome shotgun (WGS) entry which is preliminary data.</text>
</comment>
<feature type="domain" description="N-acetyltransferase" evidence="3">
    <location>
        <begin position="38"/>
        <end position="185"/>
    </location>
</feature>
<dbReference type="PANTHER" id="PTHR43420">
    <property type="entry name" value="ACETYLTRANSFERASE"/>
    <property type="match status" value="1"/>
</dbReference>
<dbReference type="AlphaFoldDB" id="A0A3E0DZI9"/>